<sequence length="171" mass="19351">MASLIYGVTRFSSVSTSKQESPPTATPTPWPQKFHSILFMNYNGSLQIMASLIRYGWPKGRKFNIIPNQLGKLLYDLEWNNGTSFFHTFHSSRECRNAQLEVGILLPNWLEGANYLCQRYIDGFLCNVWEKVDFLSYYEDVAIKGSHSLGVLHRKSCSCDDARGGRGACGL</sequence>
<dbReference type="OrthoDB" id="406551at2759"/>
<dbReference type="AlphaFoldDB" id="A0A9Q0KT81"/>
<organism evidence="1 2">
    <name type="scientific">Protea cynaroides</name>
    <dbReference type="NCBI Taxonomy" id="273540"/>
    <lineage>
        <taxon>Eukaryota</taxon>
        <taxon>Viridiplantae</taxon>
        <taxon>Streptophyta</taxon>
        <taxon>Embryophyta</taxon>
        <taxon>Tracheophyta</taxon>
        <taxon>Spermatophyta</taxon>
        <taxon>Magnoliopsida</taxon>
        <taxon>Proteales</taxon>
        <taxon>Proteaceae</taxon>
        <taxon>Protea</taxon>
    </lineage>
</organism>
<evidence type="ECO:0000313" key="1">
    <source>
        <dbReference type="EMBL" id="KAJ4975849.1"/>
    </source>
</evidence>
<gene>
    <name evidence="1" type="ORF">NE237_000955</name>
</gene>
<dbReference type="InterPro" id="IPR038941">
    <property type="entry name" value="At4g14100-like"/>
</dbReference>
<evidence type="ECO:0000313" key="2">
    <source>
        <dbReference type="Proteomes" id="UP001141806"/>
    </source>
</evidence>
<accession>A0A9Q0KT81</accession>
<comment type="caution">
    <text evidence="1">The sequence shown here is derived from an EMBL/GenBank/DDBJ whole genome shotgun (WGS) entry which is preliminary data.</text>
</comment>
<proteinExistence type="predicted"/>
<dbReference type="PANTHER" id="PTHR33880:SF3">
    <property type="entry name" value="TRANSFERASE, TRANSFERRING GLYCOSYL GROUPS"/>
    <property type="match status" value="1"/>
</dbReference>
<reference evidence="1" key="1">
    <citation type="journal article" date="2023" name="Plant J.">
        <title>The genome of the king protea, Protea cynaroides.</title>
        <authorList>
            <person name="Chang J."/>
            <person name="Duong T.A."/>
            <person name="Schoeman C."/>
            <person name="Ma X."/>
            <person name="Roodt D."/>
            <person name="Barker N."/>
            <person name="Li Z."/>
            <person name="Van de Peer Y."/>
            <person name="Mizrachi E."/>
        </authorList>
    </citation>
    <scope>NUCLEOTIDE SEQUENCE</scope>
    <source>
        <tissue evidence="1">Young leaves</tissue>
    </source>
</reference>
<dbReference type="PANTHER" id="PTHR33880">
    <property type="entry name" value="EXPRESSED PROTEIN"/>
    <property type="match status" value="1"/>
</dbReference>
<keyword evidence="2" id="KW-1185">Reference proteome</keyword>
<dbReference type="EMBL" id="JAMYWD010000003">
    <property type="protein sequence ID" value="KAJ4975849.1"/>
    <property type="molecule type" value="Genomic_DNA"/>
</dbReference>
<dbReference type="Proteomes" id="UP001141806">
    <property type="component" value="Unassembled WGS sequence"/>
</dbReference>
<protein>
    <submittedName>
        <fullName evidence="1">Uncharacterized protein</fullName>
    </submittedName>
</protein>
<name>A0A9Q0KT81_9MAGN</name>